<dbReference type="InterPro" id="IPR009668">
    <property type="entry name" value="RNA_pol-assoc_fac_A49-like"/>
</dbReference>
<dbReference type="GO" id="GO:0005730">
    <property type="term" value="C:nucleolus"/>
    <property type="evidence" value="ECO:0007669"/>
    <property type="project" value="UniProtKB-SubCell"/>
</dbReference>
<dbReference type="Proteomes" id="UP000192927">
    <property type="component" value="Unassembled WGS sequence"/>
</dbReference>
<keyword evidence="3" id="KW-0240">DNA-directed RNA polymerase</keyword>
<dbReference type="EMBL" id="FWEW01003456">
    <property type="protein sequence ID" value="SLM39136.1"/>
    <property type="molecule type" value="Genomic_DNA"/>
</dbReference>
<accession>A0A1W5D7Q4</accession>
<feature type="region of interest" description="Disordered" evidence="6">
    <location>
        <begin position="1"/>
        <end position="26"/>
    </location>
</feature>
<keyword evidence="8" id="KW-1185">Reference proteome</keyword>
<evidence type="ECO:0000256" key="2">
    <source>
        <dbReference type="ARBA" id="ARBA00009430"/>
    </source>
</evidence>
<feature type="non-terminal residue" evidence="7">
    <location>
        <position position="56"/>
    </location>
</feature>
<keyword evidence="5" id="KW-0539">Nucleus</keyword>
<evidence type="ECO:0000256" key="6">
    <source>
        <dbReference type="SAM" id="MobiDB-lite"/>
    </source>
</evidence>
<reference evidence="8" key="1">
    <citation type="submission" date="2017-03" db="EMBL/GenBank/DDBJ databases">
        <authorList>
            <person name="Sharma R."/>
            <person name="Thines M."/>
        </authorList>
    </citation>
    <scope>NUCLEOTIDE SEQUENCE [LARGE SCALE GENOMIC DNA]</scope>
</reference>
<keyword evidence="4" id="KW-0804">Transcription</keyword>
<dbReference type="GO" id="GO:0006351">
    <property type="term" value="P:DNA-templated transcription"/>
    <property type="evidence" value="ECO:0007669"/>
    <property type="project" value="InterPro"/>
</dbReference>
<evidence type="ECO:0000256" key="3">
    <source>
        <dbReference type="ARBA" id="ARBA00022478"/>
    </source>
</evidence>
<name>A0A1W5D7Q4_9LECA</name>
<dbReference type="GO" id="GO:0000428">
    <property type="term" value="C:DNA-directed RNA polymerase complex"/>
    <property type="evidence" value="ECO:0007669"/>
    <property type="project" value="UniProtKB-KW"/>
</dbReference>
<evidence type="ECO:0000313" key="8">
    <source>
        <dbReference type="Proteomes" id="UP000192927"/>
    </source>
</evidence>
<sequence length="56" mass="6118">MTVKSRIRQYQQDSESEEEDTPAPAYSSRAALTEAFGSKKSKKAVATIAENRLLAG</sequence>
<dbReference type="GO" id="GO:0003677">
    <property type="term" value="F:DNA binding"/>
    <property type="evidence" value="ECO:0007669"/>
    <property type="project" value="InterPro"/>
</dbReference>
<evidence type="ECO:0000256" key="5">
    <source>
        <dbReference type="ARBA" id="ARBA00023242"/>
    </source>
</evidence>
<evidence type="ECO:0000256" key="4">
    <source>
        <dbReference type="ARBA" id="ARBA00023163"/>
    </source>
</evidence>
<evidence type="ECO:0000313" key="7">
    <source>
        <dbReference type="EMBL" id="SLM39136.1"/>
    </source>
</evidence>
<dbReference type="Pfam" id="PF06870">
    <property type="entry name" value="RNA_pol_I_A49"/>
    <property type="match status" value="1"/>
</dbReference>
<evidence type="ECO:0000256" key="1">
    <source>
        <dbReference type="ARBA" id="ARBA00004604"/>
    </source>
</evidence>
<comment type="similarity">
    <text evidence="2">Belongs to the eukaryotic RPA49/POLR1E RNA polymerase subunit family.</text>
</comment>
<organism evidence="7 8">
    <name type="scientific">Lasallia pustulata</name>
    <dbReference type="NCBI Taxonomy" id="136370"/>
    <lineage>
        <taxon>Eukaryota</taxon>
        <taxon>Fungi</taxon>
        <taxon>Dikarya</taxon>
        <taxon>Ascomycota</taxon>
        <taxon>Pezizomycotina</taxon>
        <taxon>Lecanoromycetes</taxon>
        <taxon>OSLEUM clade</taxon>
        <taxon>Umbilicariomycetidae</taxon>
        <taxon>Umbilicariales</taxon>
        <taxon>Umbilicariaceae</taxon>
        <taxon>Lasallia</taxon>
    </lineage>
</organism>
<comment type="subcellular location">
    <subcellularLocation>
        <location evidence="1">Nucleus</location>
        <location evidence="1">Nucleolus</location>
    </subcellularLocation>
</comment>
<dbReference type="AlphaFoldDB" id="A0A1W5D7Q4"/>
<protein>
    <submittedName>
        <fullName evidence="7">RNA polymerase I associated factor, A49-like</fullName>
    </submittedName>
</protein>
<proteinExistence type="inferred from homology"/>